<keyword evidence="7" id="KW-1185">Reference proteome</keyword>
<comment type="similarity">
    <text evidence="1">Belongs to the LysR transcriptional regulatory family.</text>
</comment>
<keyword evidence="3" id="KW-0238">DNA-binding</keyword>
<evidence type="ECO:0000313" key="7">
    <source>
        <dbReference type="Proteomes" id="UP000265619"/>
    </source>
</evidence>
<dbReference type="InterPro" id="IPR036388">
    <property type="entry name" value="WH-like_DNA-bd_sf"/>
</dbReference>
<dbReference type="SUPFAM" id="SSF46785">
    <property type="entry name" value="Winged helix' DNA-binding domain"/>
    <property type="match status" value="1"/>
</dbReference>
<evidence type="ECO:0000256" key="3">
    <source>
        <dbReference type="ARBA" id="ARBA00023125"/>
    </source>
</evidence>
<evidence type="ECO:0000256" key="4">
    <source>
        <dbReference type="ARBA" id="ARBA00023163"/>
    </source>
</evidence>
<keyword evidence="2" id="KW-0805">Transcription regulation</keyword>
<dbReference type="GO" id="GO:0043565">
    <property type="term" value="F:sequence-specific DNA binding"/>
    <property type="evidence" value="ECO:0007669"/>
    <property type="project" value="TreeGrafter"/>
</dbReference>
<dbReference type="PANTHER" id="PTHR30427">
    <property type="entry name" value="TRANSCRIPTIONAL ACTIVATOR PROTEIN LYSR"/>
    <property type="match status" value="1"/>
</dbReference>
<comment type="caution">
    <text evidence="6">The sequence shown here is derived from an EMBL/GenBank/DDBJ whole genome shotgun (WGS) entry which is preliminary data.</text>
</comment>
<organism evidence="6 7">
    <name type="scientific">Acidovorax cavernicola</name>
    <dbReference type="NCBI Taxonomy" id="1675792"/>
    <lineage>
        <taxon>Bacteria</taxon>
        <taxon>Pseudomonadati</taxon>
        <taxon>Pseudomonadota</taxon>
        <taxon>Betaproteobacteria</taxon>
        <taxon>Burkholderiales</taxon>
        <taxon>Comamonadaceae</taxon>
        <taxon>Acidovorax</taxon>
    </lineage>
</organism>
<dbReference type="GO" id="GO:0003700">
    <property type="term" value="F:DNA-binding transcription factor activity"/>
    <property type="evidence" value="ECO:0007669"/>
    <property type="project" value="InterPro"/>
</dbReference>
<dbReference type="CDD" id="cd05466">
    <property type="entry name" value="PBP2_LTTR_substrate"/>
    <property type="match status" value="1"/>
</dbReference>
<dbReference type="AlphaFoldDB" id="A0A9X8CYM4"/>
<dbReference type="Proteomes" id="UP000265619">
    <property type="component" value="Unassembled WGS sequence"/>
</dbReference>
<dbReference type="OrthoDB" id="9133980at2"/>
<evidence type="ECO:0000256" key="1">
    <source>
        <dbReference type="ARBA" id="ARBA00009437"/>
    </source>
</evidence>
<dbReference type="EMBL" id="QXMN01000101">
    <property type="protein sequence ID" value="RIX72277.1"/>
    <property type="molecule type" value="Genomic_DNA"/>
</dbReference>
<dbReference type="InterPro" id="IPR005119">
    <property type="entry name" value="LysR_subst-bd"/>
</dbReference>
<dbReference type="SUPFAM" id="SSF53850">
    <property type="entry name" value="Periplasmic binding protein-like II"/>
    <property type="match status" value="1"/>
</dbReference>
<sequence>MLSRRELLLLRAMYQHGTVTAAAHSIHMTQPAASALLKDMETRLGFALFSRENRRLHLTSQGRSLIPEVLNALSGMESVDRLASDIRQGASDRLSIGAVAVASSMLLPPALVTVRRAYPGITFTVRAGSGLEIVEMAVDHRIDLGIVIGSSAPTDRVLKEPLAAVSLFAILHPDHPQAHAKALTLAEVAALGLIALSPALPAGLATQQAFQDCGLDYRPLMEVAQSFTACELAGEQLGVAVVESLGARYAQRMGLVARHLLTMNDSALSLVSPKDRPLGGPGQCLREALRAAVQGLGVMPGS</sequence>
<dbReference type="PROSITE" id="PS50931">
    <property type="entry name" value="HTH_LYSR"/>
    <property type="match status" value="1"/>
</dbReference>
<dbReference type="Pfam" id="PF03466">
    <property type="entry name" value="LysR_substrate"/>
    <property type="match status" value="1"/>
</dbReference>
<dbReference type="InterPro" id="IPR036390">
    <property type="entry name" value="WH_DNA-bd_sf"/>
</dbReference>
<reference evidence="6 7" key="1">
    <citation type="submission" date="2018-09" db="EMBL/GenBank/DDBJ databases">
        <title>Acidovorax cavernicola nov. sp. isolated from Gruta de las Maravillas (Aracena, Spain).</title>
        <authorList>
            <person name="Jurado V."/>
            <person name="Gutierrez-Patricio S."/>
            <person name="Gonzalez-Pimentel J.L."/>
            <person name="Miller A.Z."/>
            <person name="Laiz L."/>
            <person name="Saiz-Jimenez C."/>
        </authorList>
    </citation>
    <scope>NUCLEOTIDE SEQUENCE [LARGE SCALE GENOMIC DNA]</scope>
    <source>
        <strain evidence="6 7">1011MAR4D40.2</strain>
    </source>
</reference>
<dbReference type="Pfam" id="PF00126">
    <property type="entry name" value="HTH_1"/>
    <property type="match status" value="1"/>
</dbReference>
<feature type="domain" description="HTH lysR-type" evidence="5">
    <location>
        <begin position="1"/>
        <end position="59"/>
    </location>
</feature>
<dbReference type="PANTHER" id="PTHR30427:SF1">
    <property type="entry name" value="TRANSCRIPTIONAL ACTIVATOR PROTEIN LYSR"/>
    <property type="match status" value="1"/>
</dbReference>
<dbReference type="InterPro" id="IPR000847">
    <property type="entry name" value="LysR_HTH_N"/>
</dbReference>
<evidence type="ECO:0000256" key="2">
    <source>
        <dbReference type="ARBA" id="ARBA00023015"/>
    </source>
</evidence>
<dbReference type="GO" id="GO:0010628">
    <property type="term" value="P:positive regulation of gene expression"/>
    <property type="evidence" value="ECO:0007669"/>
    <property type="project" value="TreeGrafter"/>
</dbReference>
<keyword evidence="4" id="KW-0804">Transcription</keyword>
<dbReference type="PRINTS" id="PR00039">
    <property type="entry name" value="HTHLYSR"/>
</dbReference>
<dbReference type="Gene3D" id="3.40.190.290">
    <property type="match status" value="1"/>
</dbReference>
<gene>
    <name evidence="6" type="ORF">D3H34_31015</name>
</gene>
<protein>
    <submittedName>
        <fullName evidence="6">LysR family transcriptional regulator</fullName>
    </submittedName>
</protein>
<name>A0A9X8CYM4_9BURK</name>
<dbReference type="RefSeq" id="WP_119558677.1">
    <property type="nucleotide sequence ID" value="NZ_QXMN01000101.1"/>
</dbReference>
<dbReference type="Gene3D" id="1.10.10.10">
    <property type="entry name" value="Winged helix-like DNA-binding domain superfamily/Winged helix DNA-binding domain"/>
    <property type="match status" value="1"/>
</dbReference>
<evidence type="ECO:0000259" key="5">
    <source>
        <dbReference type="PROSITE" id="PS50931"/>
    </source>
</evidence>
<accession>A0A9X8CYM4</accession>
<evidence type="ECO:0000313" key="6">
    <source>
        <dbReference type="EMBL" id="RIX72277.1"/>
    </source>
</evidence>
<proteinExistence type="inferred from homology"/>